<dbReference type="InterPro" id="IPR013786">
    <property type="entry name" value="AcylCoA_DH/ox_N"/>
</dbReference>
<sequence>MYLELNMRLTDEQEDLKESVHKFSQEVIRPAGEKLDQMDLDEMIQEGSLWWECKKKMRELGFHTTFIPESLGGTGMGPVEHHIIWEELGWGSVGLALSQDVDVYPASWLLRMNPGNQRLIDEFVKPYVNDLDAGMIGCWGLTEADHGSDILMAGTPQFREPKISQSMKARLDEDEWVIDGTKSAWISNGPVATHALLFVSIDASKGMAGGGIAVVPLDLPGVSRGRVLRKLGQLDLPQGELYFDNVRIPRDYMIVGPDRYEFWVEQVLSVANCGMSSLFTGVARAAFELALGYAKERVQGGRPLAEHQLIQKKLFDMFVKVETARAYSRAAVEYCFTAIPAPVQYAVGAKVYCTQAAFENAHEALQIYGGYGLSKEYPVEKILRDARAALIEDGCSEVLSLIGASAILRSYLLY</sequence>
<keyword evidence="3 5" id="KW-0285">Flavoprotein</keyword>
<dbReference type="Pfam" id="PF00441">
    <property type="entry name" value="Acyl-CoA_dh_1"/>
    <property type="match status" value="1"/>
</dbReference>
<evidence type="ECO:0000259" key="6">
    <source>
        <dbReference type="Pfam" id="PF00441"/>
    </source>
</evidence>
<keyword evidence="10" id="KW-1185">Reference proteome</keyword>
<evidence type="ECO:0000313" key="9">
    <source>
        <dbReference type="EMBL" id="SFG94010.1"/>
    </source>
</evidence>
<dbReference type="InterPro" id="IPR006091">
    <property type="entry name" value="Acyl-CoA_Oxase/DH_mid-dom"/>
</dbReference>
<dbReference type="GO" id="GO:0050660">
    <property type="term" value="F:flavin adenine dinucleotide binding"/>
    <property type="evidence" value="ECO:0007669"/>
    <property type="project" value="InterPro"/>
</dbReference>
<dbReference type="Pfam" id="PF02770">
    <property type="entry name" value="Acyl-CoA_dh_M"/>
    <property type="match status" value="1"/>
</dbReference>
<keyword evidence="5" id="KW-0560">Oxidoreductase</keyword>
<dbReference type="AlphaFoldDB" id="A0A1I2VXY8"/>
<name>A0A1I2VXY8_9FIRM</name>
<dbReference type="RefSeq" id="WP_092472412.1">
    <property type="nucleotide sequence ID" value="NZ_FOOX01000012.1"/>
</dbReference>
<dbReference type="InterPro" id="IPR037069">
    <property type="entry name" value="AcylCoA_DH/ox_N_sf"/>
</dbReference>
<protein>
    <submittedName>
        <fullName evidence="9">Acyl-CoA dehydrogenase</fullName>
    </submittedName>
</protein>
<reference evidence="10" key="1">
    <citation type="submission" date="2016-10" db="EMBL/GenBank/DDBJ databases">
        <authorList>
            <person name="Varghese N."/>
            <person name="Submissions S."/>
        </authorList>
    </citation>
    <scope>NUCLEOTIDE SEQUENCE [LARGE SCALE GENOMIC DNA]</scope>
    <source>
        <strain evidence="10">DSM 17038</strain>
    </source>
</reference>
<dbReference type="PANTHER" id="PTHR43884:SF12">
    <property type="entry name" value="ISOVALERYL-COA DEHYDROGENASE, MITOCHONDRIAL-RELATED"/>
    <property type="match status" value="1"/>
</dbReference>
<accession>A0A1I2VXY8</accession>
<gene>
    <name evidence="9" type="ORF">SAMN05660649_03233</name>
</gene>
<dbReference type="InterPro" id="IPR036250">
    <property type="entry name" value="AcylCo_DH-like_C"/>
</dbReference>
<evidence type="ECO:0000256" key="2">
    <source>
        <dbReference type="ARBA" id="ARBA00009347"/>
    </source>
</evidence>
<dbReference type="Gene3D" id="1.20.140.10">
    <property type="entry name" value="Butyryl-CoA Dehydrogenase, subunit A, domain 3"/>
    <property type="match status" value="1"/>
</dbReference>
<dbReference type="InterPro" id="IPR009075">
    <property type="entry name" value="AcylCo_DH/oxidase_C"/>
</dbReference>
<feature type="domain" description="Acyl-CoA oxidase/dehydrogenase middle" evidence="7">
    <location>
        <begin position="138"/>
        <end position="246"/>
    </location>
</feature>
<evidence type="ECO:0000256" key="1">
    <source>
        <dbReference type="ARBA" id="ARBA00001974"/>
    </source>
</evidence>
<dbReference type="SUPFAM" id="SSF47203">
    <property type="entry name" value="Acyl-CoA dehydrogenase C-terminal domain-like"/>
    <property type="match status" value="1"/>
</dbReference>
<dbReference type="InterPro" id="IPR009100">
    <property type="entry name" value="AcylCoA_DH/oxidase_NM_dom_sf"/>
</dbReference>
<comment type="cofactor">
    <cofactor evidence="1 5">
        <name>FAD</name>
        <dbReference type="ChEBI" id="CHEBI:57692"/>
    </cofactor>
</comment>
<dbReference type="PROSITE" id="PS00073">
    <property type="entry name" value="ACYL_COA_DH_2"/>
    <property type="match status" value="1"/>
</dbReference>
<dbReference type="Pfam" id="PF02771">
    <property type="entry name" value="Acyl-CoA_dh_N"/>
    <property type="match status" value="1"/>
</dbReference>
<evidence type="ECO:0000259" key="7">
    <source>
        <dbReference type="Pfam" id="PF02770"/>
    </source>
</evidence>
<evidence type="ECO:0000256" key="5">
    <source>
        <dbReference type="RuleBase" id="RU362125"/>
    </source>
</evidence>
<dbReference type="InterPro" id="IPR046373">
    <property type="entry name" value="Acyl-CoA_Oxase/DH_mid-dom_sf"/>
</dbReference>
<dbReference type="EMBL" id="FOOX01000012">
    <property type="protein sequence ID" value="SFG94010.1"/>
    <property type="molecule type" value="Genomic_DNA"/>
</dbReference>
<feature type="domain" description="Acyl-CoA dehydrogenase/oxidase N-terminal" evidence="8">
    <location>
        <begin position="10"/>
        <end position="103"/>
    </location>
</feature>
<keyword evidence="4 5" id="KW-0274">FAD</keyword>
<dbReference type="Proteomes" id="UP000199337">
    <property type="component" value="Unassembled WGS sequence"/>
</dbReference>
<dbReference type="GO" id="GO:0003995">
    <property type="term" value="F:acyl-CoA dehydrogenase activity"/>
    <property type="evidence" value="ECO:0007669"/>
    <property type="project" value="InterPro"/>
</dbReference>
<dbReference type="STRING" id="341036.SAMN05660649_03233"/>
<dbReference type="Gene3D" id="2.40.110.10">
    <property type="entry name" value="Butyryl-CoA Dehydrogenase, subunit A, domain 2"/>
    <property type="match status" value="1"/>
</dbReference>
<dbReference type="Gene3D" id="1.10.540.10">
    <property type="entry name" value="Acyl-CoA dehydrogenase/oxidase, N-terminal domain"/>
    <property type="match status" value="1"/>
</dbReference>
<evidence type="ECO:0000259" key="8">
    <source>
        <dbReference type="Pfam" id="PF02771"/>
    </source>
</evidence>
<dbReference type="OrthoDB" id="9802447at2"/>
<evidence type="ECO:0000256" key="4">
    <source>
        <dbReference type="ARBA" id="ARBA00022827"/>
    </source>
</evidence>
<evidence type="ECO:0000256" key="3">
    <source>
        <dbReference type="ARBA" id="ARBA00022630"/>
    </source>
</evidence>
<evidence type="ECO:0000313" key="10">
    <source>
        <dbReference type="Proteomes" id="UP000199337"/>
    </source>
</evidence>
<feature type="domain" description="Acyl-CoA dehydrogenase/oxidase C-terminal" evidence="6">
    <location>
        <begin position="279"/>
        <end position="407"/>
    </location>
</feature>
<proteinExistence type="inferred from homology"/>
<organism evidence="9 10">
    <name type="scientific">Desulfotruncus arcticus DSM 17038</name>
    <dbReference type="NCBI Taxonomy" id="1121424"/>
    <lineage>
        <taxon>Bacteria</taxon>
        <taxon>Bacillati</taxon>
        <taxon>Bacillota</taxon>
        <taxon>Clostridia</taxon>
        <taxon>Eubacteriales</taxon>
        <taxon>Desulfallaceae</taxon>
        <taxon>Desulfotruncus</taxon>
    </lineage>
</organism>
<dbReference type="CDD" id="cd00567">
    <property type="entry name" value="ACAD"/>
    <property type="match status" value="1"/>
</dbReference>
<dbReference type="PANTHER" id="PTHR43884">
    <property type="entry name" value="ACYL-COA DEHYDROGENASE"/>
    <property type="match status" value="1"/>
</dbReference>
<dbReference type="InterPro" id="IPR006089">
    <property type="entry name" value="Acyl-CoA_DH_CS"/>
</dbReference>
<dbReference type="SUPFAM" id="SSF56645">
    <property type="entry name" value="Acyl-CoA dehydrogenase NM domain-like"/>
    <property type="match status" value="1"/>
</dbReference>
<comment type="similarity">
    <text evidence="2 5">Belongs to the acyl-CoA dehydrogenase family.</text>
</comment>